<dbReference type="AlphaFoldDB" id="A0AAD9UYF9"/>
<evidence type="ECO:0000313" key="2">
    <source>
        <dbReference type="Proteomes" id="UP001249851"/>
    </source>
</evidence>
<organism evidence="1 2">
    <name type="scientific">Acropora cervicornis</name>
    <name type="common">Staghorn coral</name>
    <dbReference type="NCBI Taxonomy" id="6130"/>
    <lineage>
        <taxon>Eukaryota</taxon>
        <taxon>Metazoa</taxon>
        <taxon>Cnidaria</taxon>
        <taxon>Anthozoa</taxon>
        <taxon>Hexacorallia</taxon>
        <taxon>Scleractinia</taxon>
        <taxon>Astrocoeniina</taxon>
        <taxon>Acroporidae</taxon>
        <taxon>Acropora</taxon>
    </lineage>
</organism>
<dbReference type="EMBL" id="JARQWQ010000070">
    <property type="protein sequence ID" value="KAK2554342.1"/>
    <property type="molecule type" value="Genomic_DNA"/>
</dbReference>
<evidence type="ECO:0000313" key="1">
    <source>
        <dbReference type="EMBL" id="KAK2554342.1"/>
    </source>
</evidence>
<proteinExistence type="predicted"/>
<comment type="caution">
    <text evidence="1">The sequence shown here is derived from an EMBL/GenBank/DDBJ whole genome shotgun (WGS) entry which is preliminary data.</text>
</comment>
<keyword evidence="2" id="KW-1185">Reference proteome</keyword>
<accession>A0AAD9UYF9</accession>
<gene>
    <name evidence="1" type="ORF">P5673_024037</name>
</gene>
<protein>
    <submittedName>
        <fullName evidence="1">Uncharacterized protein</fullName>
    </submittedName>
</protein>
<reference evidence="1" key="1">
    <citation type="journal article" date="2023" name="G3 (Bethesda)">
        <title>Whole genome assembly and annotation of the endangered Caribbean coral Acropora cervicornis.</title>
        <authorList>
            <person name="Selwyn J.D."/>
            <person name="Vollmer S.V."/>
        </authorList>
    </citation>
    <scope>NUCLEOTIDE SEQUENCE</scope>
    <source>
        <strain evidence="1">K2</strain>
    </source>
</reference>
<sequence length="186" mass="21164">MAEEIMKRFPELSSYSSVAKKNKNELRKICRILELPSKKLGKNALINIVCNSLKIPTSCPKPDARDSNTDILFTSGDVKVPAFLKITPAYLQHVKGWVKSLQGFPSQLDTRAVGNYLLGDGFTHDQVVKYKTNRAWDHKRGIHSVSLIGCWFSLYFFRCLQIQSAPRLGWCLCSKSILQSFFLNEY</sequence>
<name>A0AAD9UYF9_ACRCE</name>
<reference evidence="1" key="2">
    <citation type="journal article" date="2023" name="Science">
        <title>Genomic signatures of disease resistance in endangered staghorn corals.</title>
        <authorList>
            <person name="Vollmer S.V."/>
            <person name="Selwyn J.D."/>
            <person name="Despard B.A."/>
            <person name="Roesel C.L."/>
        </authorList>
    </citation>
    <scope>NUCLEOTIDE SEQUENCE</scope>
    <source>
        <strain evidence="1">K2</strain>
    </source>
</reference>
<dbReference type="Proteomes" id="UP001249851">
    <property type="component" value="Unassembled WGS sequence"/>
</dbReference>